<sequence>MKLMKGLYILWPDDAYITKALNAGVDTLLVTLSNPRPDIEQTPTFGTYDDTIKFLQKYKSVPVCKLLIPTWQSYPIWLKGIPTGQAFQSGDVVYTKTPCPTSEWCIKHLLEYPIRIHQEGLCDGIIWDFEEYGIGQDPQVLPFHKDFNSDLRCECHRCVNLTAEDQRKTHASCILAILKAHNIPTNGLMPYENPYLWRAFPNSSWWFNEHTYDKFKWWDRVLRMTWHNKRKHSTTIQYISAGLWLERFTANGFLEHLEKVGKSSTIDGIWIYPQARMSKCSPFHQGIADPELQKLSPYFTTLIDDTNAPESDPEFFEQLKRTFDRIDKYRKGWKFGIAKKFTRLFR</sequence>
<accession>A0A6M3II48</accession>
<evidence type="ECO:0008006" key="3">
    <source>
        <dbReference type="Google" id="ProtNLM"/>
    </source>
</evidence>
<reference evidence="1" key="1">
    <citation type="submission" date="2020-03" db="EMBL/GenBank/DDBJ databases">
        <title>The deep terrestrial virosphere.</title>
        <authorList>
            <person name="Holmfeldt K."/>
            <person name="Nilsson E."/>
            <person name="Simone D."/>
            <person name="Lopez-Fernandez M."/>
            <person name="Wu X."/>
            <person name="de Brujin I."/>
            <person name="Lundin D."/>
            <person name="Andersson A."/>
            <person name="Bertilsson S."/>
            <person name="Dopson M."/>
        </authorList>
    </citation>
    <scope>NUCLEOTIDE SEQUENCE</scope>
    <source>
        <strain evidence="2">MM415A00984</strain>
        <strain evidence="1">MM415B01682</strain>
    </source>
</reference>
<evidence type="ECO:0000313" key="1">
    <source>
        <dbReference type="EMBL" id="QJA57220.1"/>
    </source>
</evidence>
<evidence type="ECO:0000313" key="2">
    <source>
        <dbReference type="EMBL" id="QJA78812.1"/>
    </source>
</evidence>
<proteinExistence type="predicted"/>
<dbReference type="EMBL" id="MT141261">
    <property type="protein sequence ID" value="QJA57220.1"/>
    <property type="molecule type" value="Genomic_DNA"/>
</dbReference>
<dbReference type="EMBL" id="MT142354">
    <property type="protein sequence ID" value="QJA78812.1"/>
    <property type="molecule type" value="Genomic_DNA"/>
</dbReference>
<name>A0A6M3II48_9ZZZZ</name>
<gene>
    <name evidence="2" type="ORF">MM415A00984_0027</name>
    <name evidence="1" type="ORF">MM415B01682_0007</name>
</gene>
<protein>
    <recommendedName>
        <fullName evidence="3">Glycosyl hydrolase-like 10 domain-containing protein</fullName>
    </recommendedName>
</protein>
<dbReference type="AlphaFoldDB" id="A0A6M3II48"/>
<organism evidence="1">
    <name type="scientific">viral metagenome</name>
    <dbReference type="NCBI Taxonomy" id="1070528"/>
    <lineage>
        <taxon>unclassified sequences</taxon>
        <taxon>metagenomes</taxon>
        <taxon>organismal metagenomes</taxon>
    </lineage>
</organism>